<evidence type="ECO:0000256" key="6">
    <source>
        <dbReference type="ARBA" id="ARBA00022777"/>
    </source>
</evidence>
<keyword evidence="1 8" id="KW-0963">Cytoplasm</keyword>
<dbReference type="EC" id="2.7.2.11" evidence="8"/>
<dbReference type="Gene3D" id="3.40.1160.10">
    <property type="entry name" value="Acetylglutamate kinase-like"/>
    <property type="match status" value="1"/>
</dbReference>
<keyword evidence="4 8" id="KW-0808">Transferase</keyword>
<dbReference type="InterPro" id="IPR036974">
    <property type="entry name" value="PUA_sf"/>
</dbReference>
<dbReference type="InterPro" id="IPR041739">
    <property type="entry name" value="G5K_ProB"/>
</dbReference>
<dbReference type="InterPro" id="IPR002478">
    <property type="entry name" value="PUA"/>
</dbReference>
<keyword evidence="11" id="KW-1185">Reference proteome</keyword>
<protein>
    <recommendedName>
        <fullName evidence="8">Glutamate 5-kinase</fullName>
        <ecNumber evidence="8">2.7.2.11</ecNumber>
    </recommendedName>
    <alternativeName>
        <fullName evidence="8">Gamma-glutamyl kinase</fullName>
        <shortName evidence="8">GK</shortName>
    </alternativeName>
</protein>
<dbReference type="PANTHER" id="PTHR43654">
    <property type="entry name" value="GLUTAMATE 5-KINASE"/>
    <property type="match status" value="1"/>
</dbReference>
<comment type="subcellular location">
    <subcellularLocation>
        <location evidence="8">Cytoplasm</location>
    </subcellularLocation>
</comment>
<name>A0A5C1ACF5_9BACT</name>
<feature type="binding site" evidence="8">
    <location>
        <position position="147"/>
    </location>
    <ligand>
        <name>substrate</name>
    </ligand>
</feature>
<dbReference type="InterPro" id="IPR001048">
    <property type="entry name" value="Asp/Glu/Uridylate_kinase"/>
</dbReference>
<keyword evidence="5 8" id="KW-0547">Nucleotide-binding</keyword>
<dbReference type="InterPro" id="IPR001057">
    <property type="entry name" value="Glu/AcGlu_kinase"/>
</dbReference>
<dbReference type="CDD" id="cd21157">
    <property type="entry name" value="PUA_G5K"/>
    <property type="match status" value="1"/>
</dbReference>
<dbReference type="NCBIfam" id="TIGR01027">
    <property type="entry name" value="proB"/>
    <property type="match status" value="1"/>
</dbReference>
<evidence type="ECO:0000313" key="11">
    <source>
        <dbReference type="Proteomes" id="UP000324974"/>
    </source>
</evidence>
<dbReference type="SUPFAM" id="SSF88697">
    <property type="entry name" value="PUA domain-like"/>
    <property type="match status" value="1"/>
</dbReference>
<dbReference type="Proteomes" id="UP000324974">
    <property type="component" value="Chromosome"/>
</dbReference>
<evidence type="ECO:0000313" key="10">
    <source>
        <dbReference type="EMBL" id="QEL16981.1"/>
    </source>
</evidence>
<dbReference type="PANTHER" id="PTHR43654:SF1">
    <property type="entry name" value="ISOPENTENYL PHOSPHATE KINASE"/>
    <property type="match status" value="1"/>
</dbReference>
<gene>
    <name evidence="8 10" type="primary">proB</name>
    <name evidence="10" type="ORF">PX52LOC_03957</name>
</gene>
<dbReference type="InterPro" id="IPR011529">
    <property type="entry name" value="Glu_5kinase"/>
</dbReference>
<dbReference type="GO" id="GO:0005524">
    <property type="term" value="F:ATP binding"/>
    <property type="evidence" value="ECO:0007669"/>
    <property type="project" value="UniProtKB-KW"/>
</dbReference>
<keyword evidence="2 8" id="KW-0028">Amino-acid biosynthesis</keyword>
<dbReference type="KEGG" id="lrs:PX52LOC_03957"/>
<dbReference type="HAMAP" id="MF_00456">
    <property type="entry name" value="ProB"/>
    <property type="match status" value="1"/>
</dbReference>
<evidence type="ECO:0000259" key="9">
    <source>
        <dbReference type="SMART" id="SM00359"/>
    </source>
</evidence>
<dbReference type="Pfam" id="PF01472">
    <property type="entry name" value="PUA"/>
    <property type="match status" value="1"/>
</dbReference>
<evidence type="ECO:0000256" key="3">
    <source>
        <dbReference type="ARBA" id="ARBA00022650"/>
    </source>
</evidence>
<comment type="similarity">
    <text evidence="8">Belongs to the glutamate 5-kinase family.</text>
</comment>
<reference evidence="11" key="1">
    <citation type="submission" date="2019-08" db="EMBL/GenBank/DDBJ databases">
        <title>Limnoglobus roseus gen. nov., sp. nov., a novel freshwater planctomycete with a giant genome from the family Gemmataceae.</title>
        <authorList>
            <person name="Kulichevskaya I.S."/>
            <person name="Naumoff D.G."/>
            <person name="Miroshnikov K."/>
            <person name="Ivanova A."/>
            <person name="Philippov D.A."/>
            <person name="Hakobyan A."/>
            <person name="Rijpstra I.C."/>
            <person name="Sinninghe Damste J.S."/>
            <person name="Liesack W."/>
            <person name="Dedysh S.N."/>
        </authorList>
    </citation>
    <scope>NUCLEOTIDE SEQUENCE [LARGE SCALE GENOMIC DNA]</scope>
    <source>
        <strain evidence="11">PX52</strain>
    </source>
</reference>
<evidence type="ECO:0000256" key="5">
    <source>
        <dbReference type="ARBA" id="ARBA00022741"/>
    </source>
</evidence>
<dbReference type="GO" id="GO:0004349">
    <property type="term" value="F:glutamate 5-kinase activity"/>
    <property type="evidence" value="ECO:0007669"/>
    <property type="project" value="UniProtKB-UniRule"/>
</dbReference>
<comment type="function">
    <text evidence="8">Catalyzes the transfer of a phosphate group to glutamate to form L-glutamate 5-phosphate.</text>
</comment>
<dbReference type="Pfam" id="PF00696">
    <property type="entry name" value="AA_kinase"/>
    <property type="match status" value="1"/>
</dbReference>
<comment type="caution">
    <text evidence="8">Lacks conserved residue(s) required for the propagation of feature annotation.</text>
</comment>
<feature type="binding site" evidence="8">
    <location>
        <position position="159"/>
    </location>
    <ligand>
        <name>substrate</name>
    </ligand>
</feature>
<evidence type="ECO:0000256" key="4">
    <source>
        <dbReference type="ARBA" id="ARBA00022679"/>
    </source>
</evidence>
<dbReference type="AlphaFoldDB" id="A0A5C1ACF5"/>
<dbReference type="GO" id="GO:0005829">
    <property type="term" value="C:cytosol"/>
    <property type="evidence" value="ECO:0007669"/>
    <property type="project" value="TreeGrafter"/>
</dbReference>
<keyword evidence="6 8" id="KW-0418">Kinase</keyword>
<feature type="binding site" evidence="8">
    <location>
        <begin position="221"/>
        <end position="227"/>
    </location>
    <ligand>
        <name>ATP</name>
        <dbReference type="ChEBI" id="CHEBI:30616"/>
    </ligand>
</feature>
<dbReference type="InterPro" id="IPR005715">
    <property type="entry name" value="Glu_5kinase/COase_Synthase"/>
</dbReference>
<dbReference type="SMART" id="SM00359">
    <property type="entry name" value="PUA"/>
    <property type="match status" value="1"/>
</dbReference>
<dbReference type="CDD" id="cd04242">
    <property type="entry name" value="AAK_G5K_ProB"/>
    <property type="match status" value="1"/>
</dbReference>
<dbReference type="InterPro" id="IPR019797">
    <property type="entry name" value="Glutamate_5-kinase_CS"/>
</dbReference>
<organism evidence="10 11">
    <name type="scientific">Limnoglobus roseus</name>
    <dbReference type="NCBI Taxonomy" id="2598579"/>
    <lineage>
        <taxon>Bacteria</taxon>
        <taxon>Pseudomonadati</taxon>
        <taxon>Planctomycetota</taxon>
        <taxon>Planctomycetia</taxon>
        <taxon>Gemmatales</taxon>
        <taxon>Gemmataceae</taxon>
        <taxon>Limnoglobus</taxon>
    </lineage>
</organism>
<dbReference type="InterPro" id="IPR036393">
    <property type="entry name" value="AceGlu_kinase-like_sf"/>
</dbReference>
<dbReference type="PIRSF" id="PIRSF000729">
    <property type="entry name" value="GK"/>
    <property type="match status" value="1"/>
</dbReference>
<dbReference type="EMBL" id="CP042425">
    <property type="protein sequence ID" value="QEL16981.1"/>
    <property type="molecule type" value="Genomic_DNA"/>
</dbReference>
<dbReference type="PROSITE" id="PS50890">
    <property type="entry name" value="PUA"/>
    <property type="match status" value="1"/>
</dbReference>
<dbReference type="FunFam" id="3.40.1160.10:FF:000018">
    <property type="entry name" value="Glutamate 5-kinase"/>
    <property type="match status" value="1"/>
</dbReference>
<dbReference type="InterPro" id="IPR015947">
    <property type="entry name" value="PUA-like_sf"/>
</dbReference>
<dbReference type="SUPFAM" id="SSF53633">
    <property type="entry name" value="Carbamate kinase-like"/>
    <property type="match status" value="1"/>
</dbReference>
<dbReference type="PRINTS" id="PR00474">
    <property type="entry name" value="GLU5KINASE"/>
</dbReference>
<dbReference type="UniPathway" id="UPA00098">
    <property type="reaction ID" value="UER00359"/>
</dbReference>
<feature type="binding site" evidence="8">
    <location>
        <position position="60"/>
    </location>
    <ligand>
        <name>substrate</name>
    </ligand>
</feature>
<dbReference type="PROSITE" id="PS00902">
    <property type="entry name" value="GLUTAMATE_5_KINASE"/>
    <property type="match status" value="1"/>
</dbReference>
<evidence type="ECO:0000256" key="8">
    <source>
        <dbReference type="HAMAP-Rule" id="MF_00456"/>
    </source>
</evidence>
<dbReference type="GO" id="GO:0003723">
    <property type="term" value="F:RNA binding"/>
    <property type="evidence" value="ECO:0007669"/>
    <property type="project" value="InterPro"/>
</dbReference>
<comment type="catalytic activity">
    <reaction evidence="8">
        <text>L-glutamate + ATP = L-glutamyl 5-phosphate + ADP</text>
        <dbReference type="Rhea" id="RHEA:14877"/>
        <dbReference type="ChEBI" id="CHEBI:29985"/>
        <dbReference type="ChEBI" id="CHEBI:30616"/>
        <dbReference type="ChEBI" id="CHEBI:58274"/>
        <dbReference type="ChEBI" id="CHEBI:456216"/>
        <dbReference type="EC" id="2.7.2.11"/>
    </reaction>
</comment>
<comment type="pathway">
    <text evidence="8">Amino-acid biosynthesis; L-proline biosynthesis; L-glutamate 5-semialdehyde from L-glutamate: step 1/2.</text>
</comment>
<evidence type="ECO:0000256" key="7">
    <source>
        <dbReference type="ARBA" id="ARBA00022840"/>
    </source>
</evidence>
<dbReference type="RefSeq" id="WP_178132559.1">
    <property type="nucleotide sequence ID" value="NZ_CP042425.1"/>
</dbReference>
<dbReference type="GO" id="GO:0055129">
    <property type="term" value="P:L-proline biosynthetic process"/>
    <property type="evidence" value="ECO:0007669"/>
    <property type="project" value="UniProtKB-UniRule"/>
</dbReference>
<feature type="domain" description="PUA" evidence="9">
    <location>
        <begin position="287"/>
        <end position="368"/>
    </location>
</feature>
<keyword evidence="3 8" id="KW-0641">Proline biosynthesis</keyword>
<accession>A0A5C1ACF5</accession>
<evidence type="ECO:0000256" key="2">
    <source>
        <dbReference type="ARBA" id="ARBA00022605"/>
    </source>
</evidence>
<feature type="binding site" evidence="8">
    <location>
        <position position="20"/>
    </location>
    <ligand>
        <name>ATP</name>
        <dbReference type="ChEBI" id="CHEBI:30616"/>
    </ligand>
</feature>
<sequence>MAADTLRQSLVGSKTTVVVKVGTNVLTNATGELDRRRIESLAEQISRIRAAGHRIALVSSGAIGAGVGKLGLGKRPTDLPHLQACAAVGQSALMQLYQEALNPYRIHAAQILLTASDFDSRVRYLNMRNTISTLFEFNALPIINENDTVSIAEIKFGDNDQLAAMVANLLHAPLLVLLTNVDGLYSGDPRSDANARLQATVPHIDAAVTGMAGTSKSSLGTGGMKSKLKAARLATAAGGAVIMANGSIDGILDQIFRAEAVGTLFLPHGESIPAWKRWLGFTAQSKGQLVVDAGAAGAICQRGTSLLPVGVRDVQGDYGKGDVVTICDSGGKEIARGLTNYTAADTRRIMGRATDQIIQQIGNIPYVELVHRDNLVVTG</sequence>
<evidence type="ECO:0000256" key="1">
    <source>
        <dbReference type="ARBA" id="ARBA00022490"/>
    </source>
</evidence>
<dbReference type="Gene3D" id="2.30.130.10">
    <property type="entry name" value="PUA domain"/>
    <property type="match status" value="1"/>
</dbReference>
<keyword evidence="7 8" id="KW-0067">ATP-binding</keyword>
<proteinExistence type="inferred from homology"/>